<dbReference type="InParanoid" id="F6W300"/>
<name>F6W300_CIOIN</name>
<reference evidence="3" key="3">
    <citation type="submission" date="2025-08" db="UniProtKB">
        <authorList>
            <consortium name="Ensembl"/>
        </authorList>
    </citation>
    <scope>IDENTIFICATION</scope>
</reference>
<dbReference type="Proteomes" id="UP000008144">
    <property type="component" value="Chromosome 9"/>
</dbReference>
<sequence length="526" mass="58578">MEVVDQNPHNDTQSSSESSQSESEHEIPTNDPNLHSTMVSTQDELNERVNTQHNTSNTEDLTITQEEEGVVMEDTADTGGGHDHIMDRYIVPTHRSAVGDTNEPNSLVATFGTTEDFEVLLQQQLDEMNDDDIGTATRGQTYTGRDTESPTQLNQTTDIQWRHPGNNRQPTSKNLNSSNESVRKSSYTRPSPRNKPTTNKPVVKSRLKLSPEVKANSPNRDSFQPRESTPASGRNTSRSARSPAANRARRANDKTHGRESRLICQSSDDASIRSDVSRSELRSKLKQEAQSRKRDEEFVKQLQENYGELLMKYAEAENTIDHLRLGAKINIFASVPRPNPEDPTLPFVESTSHPTDRRPRLATVTDGGLNQPPQSPVMFPSDEGPSKLHASSAGSDKDSWVESSLQLPAAAAAEFLRVALQLQAKDLQDKIDSFKTLMKETELSPHEKAHAMENIEDSLHALERDYLNAVDEHAAEQRKLAMATGGSVEQGQPFDPGREMESDIFRLGQMIDGLKHEMSNEPVQQQ</sequence>
<evidence type="ECO:0000256" key="2">
    <source>
        <dbReference type="SAM" id="MobiDB-lite"/>
    </source>
</evidence>
<keyword evidence="1" id="KW-0175">Coiled coil</keyword>
<reference evidence="4" key="1">
    <citation type="journal article" date="2002" name="Science">
        <title>The draft genome of Ciona intestinalis: insights into chordate and vertebrate origins.</title>
        <authorList>
            <person name="Dehal P."/>
            <person name="Satou Y."/>
            <person name="Campbell R.K."/>
            <person name="Chapman J."/>
            <person name="Degnan B."/>
            <person name="De Tomaso A."/>
            <person name="Davidson B."/>
            <person name="Di Gregorio A."/>
            <person name="Gelpke M."/>
            <person name="Goodstein D.M."/>
            <person name="Harafuji N."/>
            <person name="Hastings K.E."/>
            <person name="Ho I."/>
            <person name="Hotta K."/>
            <person name="Huang W."/>
            <person name="Kawashima T."/>
            <person name="Lemaire P."/>
            <person name="Martinez D."/>
            <person name="Meinertzhagen I.A."/>
            <person name="Necula S."/>
            <person name="Nonaka M."/>
            <person name="Putnam N."/>
            <person name="Rash S."/>
            <person name="Saiga H."/>
            <person name="Satake M."/>
            <person name="Terry A."/>
            <person name="Yamada L."/>
            <person name="Wang H.G."/>
            <person name="Awazu S."/>
            <person name="Azumi K."/>
            <person name="Boore J."/>
            <person name="Branno M."/>
            <person name="Chin-Bow S."/>
            <person name="DeSantis R."/>
            <person name="Doyle S."/>
            <person name="Francino P."/>
            <person name="Keys D.N."/>
            <person name="Haga S."/>
            <person name="Hayashi H."/>
            <person name="Hino K."/>
            <person name="Imai K.S."/>
            <person name="Inaba K."/>
            <person name="Kano S."/>
            <person name="Kobayashi K."/>
            <person name="Kobayashi M."/>
            <person name="Lee B.I."/>
            <person name="Makabe K.W."/>
            <person name="Manohar C."/>
            <person name="Matassi G."/>
            <person name="Medina M."/>
            <person name="Mochizuki Y."/>
            <person name="Mount S."/>
            <person name="Morishita T."/>
            <person name="Miura S."/>
            <person name="Nakayama A."/>
            <person name="Nishizaka S."/>
            <person name="Nomoto H."/>
            <person name="Ohta F."/>
            <person name="Oishi K."/>
            <person name="Rigoutsos I."/>
            <person name="Sano M."/>
            <person name="Sasaki A."/>
            <person name="Sasakura Y."/>
            <person name="Shoguchi E."/>
            <person name="Shin-i T."/>
            <person name="Spagnuolo A."/>
            <person name="Stainier D."/>
            <person name="Suzuki M.M."/>
            <person name="Tassy O."/>
            <person name="Takatori N."/>
            <person name="Tokuoka M."/>
            <person name="Yagi K."/>
            <person name="Yoshizaki F."/>
            <person name="Wada S."/>
            <person name="Zhang C."/>
            <person name="Hyatt P.D."/>
            <person name="Larimer F."/>
            <person name="Detter C."/>
            <person name="Doggett N."/>
            <person name="Glavina T."/>
            <person name="Hawkins T."/>
            <person name="Richardson P."/>
            <person name="Lucas S."/>
            <person name="Kohara Y."/>
            <person name="Levine M."/>
            <person name="Satoh N."/>
            <person name="Rokhsar D.S."/>
        </authorList>
    </citation>
    <scope>NUCLEOTIDE SEQUENCE [LARGE SCALE GENOMIC DNA]</scope>
</reference>
<dbReference type="HOGENOM" id="CLU_518348_0_0_1"/>
<feature type="compositionally biased region" description="Polar residues" evidence="2">
    <location>
        <begin position="216"/>
        <end position="233"/>
    </location>
</feature>
<reference evidence="3" key="2">
    <citation type="journal article" date="2008" name="Genome Biol.">
        <title>Improved genome assembly and evidence-based global gene model set for the chordate Ciona intestinalis: new insight into intron and operon populations.</title>
        <authorList>
            <person name="Satou Y."/>
            <person name="Mineta K."/>
            <person name="Ogasawara M."/>
            <person name="Sasakura Y."/>
            <person name="Shoguchi E."/>
            <person name="Ueno K."/>
            <person name="Yamada L."/>
            <person name="Matsumoto J."/>
            <person name="Wasserscheid J."/>
            <person name="Dewar K."/>
            <person name="Wiley G.B."/>
            <person name="Macmil S.L."/>
            <person name="Roe B.A."/>
            <person name="Zeller R.W."/>
            <person name="Hastings K.E."/>
            <person name="Lemaire P."/>
            <person name="Lindquist E."/>
            <person name="Endo T."/>
            <person name="Hotta K."/>
            <person name="Inaba K."/>
        </authorList>
    </citation>
    <scope>NUCLEOTIDE SEQUENCE [LARGE SCALE GENOMIC DNA]</scope>
    <source>
        <strain evidence="3">wild type</strain>
    </source>
</reference>
<evidence type="ECO:0008006" key="5">
    <source>
        <dbReference type="Google" id="ProtNLM"/>
    </source>
</evidence>
<proteinExistence type="predicted"/>
<dbReference type="GeneTree" id="ENSGT00940000154254"/>
<protein>
    <recommendedName>
        <fullName evidence="5">AKNA domain-containing protein</fullName>
    </recommendedName>
</protein>
<dbReference type="InterPro" id="IPR052655">
    <property type="entry name" value="AKNA_Centrosome-Trans_reg"/>
</dbReference>
<feature type="compositionally biased region" description="Polar residues" evidence="2">
    <location>
        <begin position="166"/>
        <end position="200"/>
    </location>
</feature>
<organism evidence="3 4">
    <name type="scientific">Ciona intestinalis</name>
    <name type="common">Transparent sea squirt</name>
    <name type="synonym">Ascidia intestinalis</name>
    <dbReference type="NCBI Taxonomy" id="7719"/>
    <lineage>
        <taxon>Eukaryota</taxon>
        <taxon>Metazoa</taxon>
        <taxon>Chordata</taxon>
        <taxon>Tunicata</taxon>
        <taxon>Ascidiacea</taxon>
        <taxon>Phlebobranchia</taxon>
        <taxon>Cionidae</taxon>
        <taxon>Ciona</taxon>
    </lineage>
</organism>
<dbReference type="PANTHER" id="PTHR21510:SF13">
    <property type="entry name" value="AKNA DOMAIN-CONTAINING PROTEIN"/>
    <property type="match status" value="1"/>
</dbReference>
<evidence type="ECO:0000313" key="4">
    <source>
        <dbReference type="Proteomes" id="UP000008144"/>
    </source>
</evidence>
<feature type="compositionally biased region" description="Basic and acidic residues" evidence="2">
    <location>
        <begin position="250"/>
        <end position="261"/>
    </location>
</feature>
<evidence type="ECO:0000313" key="3">
    <source>
        <dbReference type="Ensembl" id="ENSCINP00000023798.2"/>
    </source>
</evidence>
<keyword evidence="4" id="KW-1185">Reference proteome</keyword>
<feature type="compositionally biased region" description="Polar residues" evidence="2">
    <location>
        <begin position="30"/>
        <end position="64"/>
    </location>
</feature>
<accession>F6W300</accession>
<dbReference type="Ensembl" id="ENSCINT00000024044.2">
    <property type="protein sequence ID" value="ENSCINP00000023798.2"/>
    <property type="gene ID" value="ENSCING00000012843.2"/>
</dbReference>
<evidence type="ECO:0000256" key="1">
    <source>
        <dbReference type="SAM" id="Coils"/>
    </source>
</evidence>
<feature type="region of interest" description="Disordered" evidence="2">
    <location>
        <begin position="336"/>
        <end position="396"/>
    </location>
</feature>
<dbReference type="PANTHER" id="PTHR21510">
    <property type="entry name" value="AKNA DOMAIN-CONTAINING PROTEIN"/>
    <property type="match status" value="1"/>
</dbReference>
<feature type="coiled-coil region" evidence="1">
    <location>
        <begin position="424"/>
        <end position="472"/>
    </location>
</feature>
<dbReference type="EMBL" id="EAAA01003014">
    <property type="status" value="NOT_ANNOTATED_CDS"/>
    <property type="molecule type" value="Genomic_DNA"/>
</dbReference>
<feature type="compositionally biased region" description="Polar residues" evidence="2">
    <location>
        <begin position="137"/>
        <end position="159"/>
    </location>
</feature>
<reference evidence="3" key="4">
    <citation type="submission" date="2025-09" db="UniProtKB">
        <authorList>
            <consortium name="Ensembl"/>
        </authorList>
    </citation>
    <scope>IDENTIFICATION</scope>
</reference>
<feature type="region of interest" description="Disordered" evidence="2">
    <location>
        <begin position="127"/>
        <end position="278"/>
    </location>
</feature>
<feature type="compositionally biased region" description="Low complexity" evidence="2">
    <location>
        <begin position="234"/>
        <end position="246"/>
    </location>
</feature>
<feature type="region of interest" description="Disordered" evidence="2">
    <location>
        <begin position="1"/>
        <end position="69"/>
    </location>
</feature>
<dbReference type="AlphaFoldDB" id="F6W300"/>